<name>A0A5J9VVU7_9POAL</name>
<dbReference type="OrthoDB" id="550780at2759"/>
<dbReference type="GO" id="GO:0000725">
    <property type="term" value="P:recombinational repair"/>
    <property type="evidence" value="ECO:0007669"/>
    <property type="project" value="InterPro"/>
</dbReference>
<protein>
    <recommendedName>
        <fullName evidence="2">Homologous recombination OB-fold protein OB-fold domain-containing protein</fullName>
    </recommendedName>
</protein>
<evidence type="ECO:0000256" key="1">
    <source>
        <dbReference type="SAM" id="MobiDB-lite"/>
    </source>
</evidence>
<feature type="region of interest" description="Disordered" evidence="1">
    <location>
        <begin position="400"/>
        <end position="436"/>
    </location>
</feature>
<evidence type="ECO:0000313" key="4">
    <source>
        <dbReference type="Proteomes" id="UP000324897"/>
    </source>
</evidence>
<feature type="region of interest" description="Disordered" evidence="1">
    <location>
        <begin position="39"/>
        <end position="67"/>
    </location>
</feature>
<dbReference type="PANTHER" id="PTHR14523">
    <property type="entry name" value="UNCHARACTERIZED PROTEIN C17ORF53 HOMOLOG"/>
    <property type="match status" value="1"/>
</dbReference>
<keyword evidence="4" id="KW-1185">Reference proteome</keyword>
<dbReference type="EMBL" id="RWGY01000007">
    <property type="protein sequence ID" value="TVU39771.1"/>
    <property type="molecule type" value="Genomic_DNA"/>
</dbReference>
<dbReference type="Proteomes" id="UP000324897">
    <property type="component" value="Chromosome 4"/>
</dbReference>
<dbReference type="Pfam" id="PF15072">
    <property type="entry name" value="HROB"/>
    <property type="match status" value="1"/>
</dbReference>
<evidence type="ECO:0000313" key="3">
    <source>
        <dbReference type="EMBL" id="TVU39771.1"/>
    </source>
</evidence>
<gene>
    <name evidence="3" type="ORF">EJB05_13210</name>
</gene>
<dbReference type="Gramene" id="TVU39771">
    <property type="protein sequence ID" value="TVU39771"/>
    <property type="gene ID" value="EJB05_13210"/>
</dbReference>
<accession>A0A5J9VVU7</accession>
<reference evidence="3 4" key="1">
    <citation type="journal article" date="2019" name="Sci. Rep.">
        <title>A high-quality genome of Eragrostis curvula grass provides insights into Poaceae evolution and supports new strategies to enhance forage quality.</title>
        <authorList>
            <person name="Carballo J."/>
            <person name="Santos B.A.C.M."/>
            <person name="Zappacosta D."/>
            <person name="Garbus I."/>
            <person name="Selva J.P."/>
            <person name="Gallo C.A."/>
            <person name="Diaz A."/>
            <person name="Albertini E."/>
            <person name="Caccamo M."/>
            <person name="Echenique V."/>
        </authorList>
    </citation>
    <scope>NUCLEOTIDE SEQUENCE [LARGE SCALE GENOMIC DNA]</scope>
    <source>
        <strain evidence="4">cv. Victoria</strain>
        <tissue evidence="3">Leaf</tissue>
    </source>
</reference>
<feature type="compositionally biased region" description="Polar residues" evidence="1">
    <location>
        <begin position="39"/>
        <end position="50"/>
    </location>
</feature>
<dbReference type="InterPro" id="IPR058570">
    <property type="entry name" value="HROB_OB"/>
</dbReference>
<dbReference type="InterPro" id="IPR028045">
    <property type="entry name" value="HROB"/>
</dbReference>
<comment type="caution">
    <text evidence="3">The sequence shown here is derived from an EMBL/GenBank/DDBJ whole genome shotgun (WGS) entry which is preliminary data.</text>
</comment>
<organism evidence="3 4">
    <name type="scientific">Eragrostis curvula</name>
    <name type="common">weeping love grass</name>
    <dbReference type="NCBI Taxonomy" id="38414"/>
    <lineage>
        <taxon>Eukaryota</taxon>
        <taxon>Viridiplantae</taxon>
        <taxon>Streptophyta</taxon>
        <taxon>Embryophyta</taxon>
        <taxon>Tracheophyta</taxon>
        <taxon>Spermatophyta</taxon>
        <taxon>Magnoliopsida</taxon>
        <taxon>Liliopsida</taxon>
        <taxon>Poales</taxon>
        <taxon>Poaceae</taxon>
        <taxon>PACMAD clade</taxon>
        <taxon>Chloridoideae</taxon>
        <taxon>Eragrostideae</taxon>
        <taxon>Eragrostidinae</taxon>
        <taxon>Eragrostis</taxon>
    </lineage>
</organism>
<feature type="domain" description="Homologous recombination OB-fold protein OB-fold" evidence="2">
    <location>
        <begin position="134"/>
        <end position="218"/>
    </location>
</feature>
<dbReference type="PANTHER" id="PTHR14523:SF1">
    <property type="entry name" value="HOMOLOGOUS RECOMBINATION OB-FOLD PROTEIN"/>
    <property type="match status" value="1"/>
</dbReference>
<sequence length="492" mass="53561">MAQLPRHAAVDVAAAEEDAAAWAEALDVDDSDLHLNPPFSSSLLRPSTTAAPLPDKPSALPHGQRIPGPASAIQDAMRFRAAGASPVRGRADAQAADADFLLHPWLSALQFLGSDRAWEQPGIRAIKADRELDRAPLVVGVVTSCKPNGFGDLSLTLKDPTDTICASVHRKVLSEESVGQDISVGCAIVLSKVAVFRPSHRACYLNITKEKVVKVMRKDCDPPSKQDISSCRTSLGLDRSKNVPCYSASQQSLKTVNREFPANWPQTQGGSLPMFERGEGNDSSNSMMMRLFGCEKMMPSHKEMTVPGVSGDRHRAVHSSMCSHTESLGTGEHPQEIYNIPDKTCSQPSPGERSAIVVDRSCTQSSNNKKLRLPDELVLASSKKPRTYDCYDAIMNTSMDTKSKHGSEDNMDIDMNDRAEPFHGNQSTSKPDEHQQKDFCAAKAYTARLTKETSATEATTNNLSLLSHTKKVVSVASVAEWTDEQLSELFID</sequence>
<proteinExistence type="predicted"/>
<dbReference type="AlphaFoldDB" id="A0A5J9VVU7"/>
<evidence type="ECO:0000259" key="2">
    <source>
        <dbReference type="Pfam" id="PF15072"/>
    </source>
</evidence>